<evidence type="ECO:0000313" key="1">
    <source>
        <dbReference type="EMBL" id="KAH7937289.1"/>
    </source>
</evidence>
<gene>
    <name evidence="1" type="ORF">HPB49_010350</name>
</gene>
<comment type="caution">
    <text evidence="1">The sequence shown here is derived from an EMBL/GenBank/DDBJ whole genome shotgun (WGS) entry which is preliminary data.</text>
</comment>
<sequence length="233" mass="25668">MASSSASIGGSSMRKTPEETEGYFAWIEYVQSVAECVNMEEKVRSAVKKTEARKCEYVCQIAEALKEEKRLKSLIAYSKEVKANKDKLLKMNTAGDIGPLRDDLAQQNKEHVDADVVVIRSTEPVNKEKLGSSLSAMAAKGGSLERLALVDAAKAQAKFAKMVLALRASVFSCPLHAYYQPVLRNRISSLKKEIAEDLKALEFLKVAQEVCQDETSDSQYNTALDLESLNLSP</sequence>
<evidence type="ECO:0000313" key="2">
    <source>
        <dbReference type="Proteomes" id="UP000821865"/>
    </source>
</evidence>
<accession>A0ACB8C8U6</accession>
<proteinExistence type="predicted"/>
<dbReference type="EMBL" id="CM023477">
    <property type="protein sequence ID" value="KAH7937289.1"/>
    <property type="molecule type" value="Genomic_DNA"/>
</dbReference>
<reference evidence="1" key="1">
    <citation type="submission" date="2020-05" db="EMBL/GenBank/DDBJ databases">
        <title>Large-scale comparative analyses of tick genomes elucidate their genetic diversity and vector capacities.</title>
        <authorList>
            <person name="Jia N."/>
            <person name="Wang J."/>
            <person name="Shi W."/>
            <person name="Du L."/>
            <person name="Sun Y."/>
            <person name="Zhan W."/>
            <person name="Jiang J."/>
            <person name="Wang Q."/>
            <person name="Zhang B."/>
            <person name="Ji P."/>
            <person name="Sakyi L.B."/>
            <person name="Cui X."/>
            <person name="Yuan T."/>
            <person name="Jiang B."/>
            <person name="Yang W."/>
            <person name="Lam T.T.-Y."/>
            <person name="Chang Q."/>
            <person name="Ding S."/>
            <person name="Wang X."/>
            <person name="Zhu J."/>
            <person name="Ruan X."/>
            <person name="Zhao L."/>
            <person name="Wei J."/>
            <person name="Que T."/>
            <person name="Du C."/>
            <person name="Cheng J."/>
            <person name="Dai P."/>
            <person name="Han X."/>
            <person name="Huang E."/>
            <person name="Gao Y."/>
            <person name="Liu J."/>
            <person name="Shao H."/>
            <person name="Ye R."/>
            <person name="Li L."/>
            <person name="Wei W."/>
            <person name="Wang X."/>
            <person name="Wang C."/>
            <person name="Yang T."/>
            <person name="Huo Q."/>
            <person name="Li W."/>
            <person name="Guo W."/>
            <person name="Chen H."/>
            <person name="Zhou L."/>
            <person name="Ni X."/>
            <person name="Tian J."/>
            <person name="Zhou Y."/>
            <person name="Sheng Y."/>
            <person name="Liu T."/>
            <person name="Pan Y."/>
            <person name="Xia L."/>
            <person name="Li J."/>
            <person name="Zhao F."/>
            <person name="Cao W."/>
        </authorList>
    </citation>
    <scope>NUCLEOTIDE SEQUENCE</scope>
    <source>
        <strain evidence="1">Dsil-2018</strain>
    </source>
</reference>
<dbReference type="Proteomes" id="UP000821865">
    <property type="component" value="Chromosome 8"/>
</dbReference>
<protein>
    <submittedName>
        <fullName evidence="1">Uncharacterized protein</fullName>
    </submittedName>
</protein>
<organism evidence="1 2">
    <name type="scientific">Dermacentor silvarum</name>
    <name type="common">Tick</name>
    <dbReference type="NCBI Taxonomy" id="543639"/>
    <lineage>
        <taxon>Eukaryota</taxon>
        <taxon>Metazoa</taxon>
        <taxon>Ecdysozoa</taxon>
        <taxon>Arthropoda</taxon>
        <taxon>Chelicerata</taxon>
        <taxon>Arachnida</taxon>
        <taxon>Acari</taxon>
        <taxon>Parasitiformes</taxon>
        <taxon>Ixodida</taxon>
        <taxon>Ixodoidea</taxon>
        <taxon>Ixodidae</taxon>
        <taxon>Rhipicephalinae</taxon>
        <taxon>Dermacentor</taxon>
    </lineage>
</organism>
<keyword evidence="2" id="KW-1185">Reference proteome</keyword>
<name>A0ACB8C8U6_DERSI</name>